<evidence type="ECO:0000313" key="3">
    <source>
        <dbReference type="EMBL" id="KAE9268841.1"/>
    </source>
</evidence>
<dbReference type="GO" id="GO:0008270">
    <property type="term" value="F:zinc ion binding"/>
    <property type="evidence" value="ECO:0007669"/>
    <property type="project" value="UniProtKB-KW"/>
</dbReference>
<sequence>MSMAACIRTLCNYDMIEEKEYRYKIARIGRRTHAGFDEELSNVLRATTHFTAEQIQPEYAAGLAKYAKYMFEQTTDESIILVHGERHTRRLHVEDWLCDCSFAVSMRLPCRHAIAYRKHLNVQGGVIPWKSIDERWMNVDASVR</sequence>
<dbReference type="Proteomes" id="UP000434957">
    <property type="component" value="Unassembled WGS sequence"/>
</dbReference>
<dbReference type="PROSITE" id="PS50966">
    <property type="entry name" value="ZF_SWIM"/>
    <property type="match status" value="1"/>
</dbReference>
<accession>A0A6A4B9K5</accession>
<dbReference type="EMBL" id="QXFT01006501">
    <property type="protein sequence ID" value="KAE9268841.1"/>
    <property type="molecule type" value="Genomic_DNA"/>
</dbReference>
<keyword evidence="1" id="KW-0863">Zinc-finger</keyword>
<evidence type="ECO:0000313" key="4">
    <source>
        <dbReference type="Proteomes" id="UP000434957"/>
    </source>
</evidence>
<gene>
    <name evidence="3" type="ORF">PR003_g31313</name>
</gene>
<evidence type="ECO:0000259" key="2">
    <source>
        <dbReference type="PROSITE" id="PS50966"/>
    </source>
</evidence>
<keyword evidence="4" id="KW-1185">Reference proteome</keyword>
<organism evidence="3 4">
    <name type="scientific">Phytophthora rubi</name>
    <dbReference type="NCBI Taxonomy" id="129364"/>
    <lineage>
        <taxon>Eukaryota</taxon>
        <taxon>Sar</taxon>
        <taxon>Stramenopiles</taxon>
        <taxon>Oomycota</taxon>
        <taxon>Peronosporomycetes</taxon>
        <taxon>Peronosporales</taxon>
        <taxon>Peronosporaceae</taxon>
        <taxon>Phytophthora</taxon>
    </lineage>
</organism>
<evidence type="ECO:0000256" key="1">
    <source>
        <dbReference type="PROSITE-ProRule" id="PRU00325"/>
    </source>
</evidence>
<feature type="non-terminal residue" evidence="3">
    <location>
        <position position="144"/>
    </location>
</feature>
<proteinExistence type="predicted"/>
<name>A0A6A4B9K5_9STRA</name>
<keyword evidence="1" id="KW-0862">Zinc</keyword>
<dbReference type="AlphaFoldDB" id="A0A6A4B9K5"/>
<dbReference type="InterPro" id="IPR007527">
    <property type="entry name" value="Znf_SWIM"/>
</dbReference>
<comment type="caution">
    <text evidence="3">The sequence shown here is derived from an EMBL/GenBank/DDBJ whole genome shotgun (WGS) entry which is preliminary data.</text>
</comment>
<reference evidence="3 4" key="1">
    <citation type="submission" date="2018-08" db="EMBL/GenBank/DDBJ databases">
        <title>Genomic investigation of the strawberry pathogen Phytophthora fragariae indicates pathogenicity is determined by transcriptional variation in three key races.</title>
        <authorList>
            <person name="Adams T.M."/>
            <person name="Armitage A.D."/>
            <person name="Sobczyk M.K."/>
            <person name="Bates H.J."/>
            <person name="Dunwell J.M."/>
            <person name="Nellist C.F."/>
            <person name="Harrison R.J."/>
        </authorList>
    </citation>
    <scope>NUCLEOTIDE SEQUENCE [LARGE SCALE GENOMIC DNA]</scope>
    <source>
        <strain evidence="3 4">SCRP333</strain>
    </source>
</reference>
<protein>
    <recommendedName>
        <fullName evidence="2">SWIM-type domain-containing protein</fullName>
    </recommendedName>
</protein>
<keyword evidence="1" id="KW-0479">Metal-binding</keyword>
<feature type="domain" description="SWIM-type" evidence="2">
    <location>
        <begin position="89"/>
        <end position="121"/>
    </location>
</feature>